<sequence length="341" mass="38643">MSSNDKPRRRRMRPTKLFWVLLFILITVPLTTMAYLYWTSDSSGVSSQSGMSKKTIEHLANRKINILVLGIDERKNDIGRSNVTCVMTVDTDSKNVSMLWIPRDSRVAIPDHEWNKIGHAYSYGGHQLAEQTVANLLGIPIDYYIAVNMDGFKKVIDALGGVDINVDKRMYYYDPYDEGEVDNDGLIDLKPGLQHMDGNTALEYVRFRHDEMGDIGRIERQQKFAKALLEDIISPSIFTKLPGAVKEANRAFQTDIPLTDMLSLVSIAKDAYKNGLKTEMVSGKPVYIDNLSYWLPDILDMRKQVAAIQGVKIDTDYLHNADMLEKNYEKSIAKLKVEDAP</sequence>
<dbReference type="OrthoDB" id="9782542at2"/>
<evidence type="ECO:0000313" key="4">
    <source>
        <dbReference type="Proteomes" id="UP000198847"/>
    </source>
</evidence>
<dbReference type="InterPro" id="IPR050922">
    <property type="entry name" value="LytR/CpsA/Psr_CW_biosynth"/>
</dbReference>
<proteinExistence type="inferred from homology"/>
<reference evidence="3 4" key="1">
    <citation type="submission" date="2016-10" db="EMBL/GenBank/DDBJ databases">
        <authorList>
            <person name="de Groot N.N."/>
        </authorList>
    </citation>
    <scope>NUCLEOTIDE SEQUENCE [LARGE SCALE GENOMIC DNA]</scope>
    <source>
        <strain evidence="3 4">DSM 13305</strain>
    </source>
</reference>
<dbReference type="RefSeq" id="WP_091750498.1">
    <property type="nucleotide sequence ID" value="NZ_FODY01000026.1"/>
</dbReference>
<dbReference type="Gene3D" id="3.40.630.190">
    <property type="entry name" value="LCP protein"/>
    <property type="match status" value="1"/>
</dbReference>
<dbReference type="EMBL" id="FODY01000026">
    <property type="protein sequence ID" value="SEP41372.1"/>
    <property type="molecule type" value="Genomic_DNA"/>
</dbReference>
<dbReference type="NCBIfam" id="TIGR00350">
    <property type="entry name" value="lytR_cpsA_psr"/>
    <property type="match status" value="1"/>
</dbReference>
<dbReference type="STRING" id="112903.SAMN04490178_12652"/>
<dbReference type="InterPro" id="IPR004474">
    <property type="entry name" value="LytR_CpsA_psr"/>
</dbReference>
<feature type="domain" description="Cell envelope-related transcriptional attenuator" evidence="2">
    <location>
        <begin position="80"/>
        <end position="232"/>
    </location>
</feature>
<dbReference type="PANTHER" id="PTHR33392">
    <property type="entry name" value="POLYISOPRENYL-TEICHOIC ACID--PEPTIDOGLYCAN TEICHOIC ACID TRANSFERASE TAGU"/>
    <property type="match status" value="1"/>
</dbReference>
<dbReference type="AlphaFoldDB" id="A0A1H8XNR8"/>
<gene>
    <name evidence="3" type="ORF">SAMN04490178_12652</name>
</gene>
<organism evidence="3 4">
    <name type="scientific">Propionispora vibrioides</name>
    <dbReference type="NCBI Taxonomy" id="112903"/>
    <lineage>
        <taxon>Bacteria</taxon>
        <taxon>Bacillati</taxon>
        <taxon>Bacillota</taxon>
        <taxon>Negativicutes</taxon>
        <taxon>Selenomonadales</taxon>
        <taxon>Sporomusaceae</taxon>
        <taxon>Propionispora</taxon>
    </lineage>
</organism>
<evidence type="ECO:0000256" key="1">
    <source>
        <dbReference type="ARBA" id="ARBA00006068"/>
    </source>
</evidence>
<evidence type="ECO:0000259" key="2">
    <source>
        <dbReference type="Pfam" id="PF03816"/>
    </source>
</evidence>
<accession>A0A1H8XNR8</accession>
<dbReference type="PANTHER" id="PTHR33392:SF6">
    <property type="entry name" value="POLYISOPRENYL-TEICHOIC ACID--PEPTIDOGLYCAN TEICHOIC ACID TRANSFERASE TAGU"/>
    <property type="match status" value="1"/>
</dbReference>
<protein>
    <submittedName>
        <fullName evidence="3">Cell envelope-related function transcriptional attenuator common domain-containing protein</fullName>
    </submittedName>
</protein>
<dbReference type="Proteomes" id="UP000198847">
    <property type="component" value="Unassembled WGS sequence"/>
</dbReference>
<keyword evidence="4" id="KW-1185">Reference proteome</keyword>
<comment type="similarity">
    <text evidence="1">Belongs to the LytR/CpsA/Psr (LCP) family.</text>
</comment>
<name>A0A1H8XNR8_9FIRM</name>
<dbReference type="Pfam" id="PF03816">
    <property type="entry name" value="LytR_cpsA_psr"/>
    <property type="match status" value="1"/>
</dbReference>
<evidence type="ECO:0000313" key="3">
    <source>
        <dbReference type="EMBL" id="SEP41372.1"/>
    </source>
</evidence>